<organism evidence="1 2">
    <name type="scientific">Arthrobacter phage Bumble</name>
    <dbReference type="NCBI Taxonomy" id="2743904"/>
    <lineage>
        <taxon>Viruses</taxon>
        <taxon>Duplodnaviria</taxon>
        <taxon>Heunggongvirae</taxon>
        <taxon>Uroviricota</taxon>
        <taxon>Caudoviricetes</taxon>
        <taxon>Berryhillviridae</taxon>
        <taxon>Altadenavirus</taxon>
        <taxon>Altadenavirus bumble</taxon>
    </lineage>
</organism>
<reference evidence="1 2" key="1">
    <citation type="submission" date="2020-05" db="EMBL/GenBank/DDBJ databases">
        <authorList>
            <person name="Bohanan V.A."/>
            <person name="Brazelton B.R."/>
            <person name="Coffey L.M."/>
            <person name="Donovan A.R."/>
            <person name="Gales A.C."/>
            <person name="Glasscock A.J."/>
            <person name="Grill M."/>
            <person name="Harper M.C."/>
            <person name="Hollowell C.E."/>
            <person name="Liu T.Y."/>
            <person name="Mansour C."/>
            <person name="McDowell A.D."/>
            <person name="Miller T.E."/>
            <person name="Nash A.G."/>
            <person name="Seo J."/>
            <person name="Sherman Z.A."/>
            <person name="Albert R.M."/>
            <person name="Ayala A."/>
            <person name="Monti D.L."/>
            <person name="Garlena R.A."/>
            <person name="Russell D.A."/>
            <person name="Pope W.H."/>
            <person name="Jacobs-Sera D."/>
            <person name="Hatfull G.F."/>
        </authorList>
    </citation>
    <scope>NUCLEOTIDE SEQUENCE [LARGE SCALE GENOMIC DNA]</scope>
</reference>
<gene>
    <name evidence="1" type="primary">12</name>
    <name evidence="1" type="ORF">SEA_BUMBLE_12</name>
</gene>
<keyword evidence="2" id="KW-1185">Reference proteome</keyword>
<accession>A0A7G3VCG2</accession>
<proteinExistence type="predicted"/>
<name>A0A7G3VCG2_9CAUD</name>
<dbReference type="EMBL" id="MT498055">
    <property type="protein sequence ID" value="QKY79778.1"/>
    <property type="molecule type" value="Genomic_DNA"/>
</dbReference>
<evidence type="ECO:0000313" key="2">
    <source>
        <dbReference type="Proteomes" id="UP000516407"/>
    </source>
</evidence>
<sequence length="206" mass="22014">MWGPEGLTRAAAENLGAALPAAIARLRTKYAVGPDVLPDVAAVYATPRDFAEVGEYPCVMLAAQETTGQLDNRQTGATAEYDEYTLTYRLRAMIFCMGTSYDRTELLTQRITLAVREALLTNKRYGDPESGDGGALDARLLRESYAETTGASGGFLGGSWVEVGVRSTERLYSALPVVPVEAVETVVRPAAASLATEIHPALIGEP</sequence>
<protein>
    <recommendedName>
        <fullName evidence="3">Tail terminator</fullName>
    </recommendedName>
</protein>
<evidence type="ECO:0000313" key="1">
    <source>
        <dbReference type="EMBL" id="QKY79778.1"/>
    </source>
</evidence>
<dbReference type="Proteomes" id="UP000516407">
    <property type="component" value="Segment"/>
</dbReference>
<evidence type="ECO:0008006" key="3">
    <source>
        <dbReference type="Google" id="ProtNLM"/>
    </source>
</evidence>